<dbReference type="STRING" id="1212491.LFA_1577"/>
<dbReference type="Proteomes" id="UP000032430">
    <property type="component" value="Chromosome I"/>
</dbReference>
<reference evidence="2" key="1">
    <citation type="submission" date="2014-09" db="EMBL/GenBank/DDBJ databases">
        <authorList>
            <person name="Gomez-Valero L."/>
        </authorList>
    </citation>
    <scope>NUCLEOTIDE SEQUENCE [LARGE SCALE GENOMIC DNA]</scope>
    <source>
        <strain evidence="2">ATCC700992</strain>
    </source>
</reference>
<dbReference type="RefSeq" id="WP_045095559.1">
    <property type="nucleotide sequence ID" value="NZ_LN614827.1"/>
</dbReference>
<dbReference type="EMBL" id="LN614827">
    <property type="protein sequence ID" value="CEG56987.1"/>
    <property type="molecule type" value="Genomic_DNA"/>
</dbReference>
<organism evidence="1 2">
    <name type="scientific">Legionella fallonii LLAP-10</name>
    <dbReference type="NCBI Taxonomy" id="1212491"/>
    <lineage>
        <taxon>Bacteria</taxon>
        <taxon>Pseudomonadati</taxon>
        <taxon>Pseudomonadota</taxon>
        <taxon>Gammaproteobacteria</taxon>
        <taxon>Legionellales</taxon>
        <taxon>Legionellaceae</taxon>
        <taxon>Legionella</taxon>
    </lineage>
</organism>
<sequence length="1365" mass="154230">MKTISDVSKTLNEDKKRLVIERYLREKYKEQFNPLWLNTTENYANLAAAIDFFHQLNLDQINLGAIGSDNIETQKDYAEQFKSLVTLLDKLVVFTGDNPPIATSFKGKEAILESLKLNQAMGSRSLRDIHAQVNNLGVAEKLLNEELGQTEWLGEVDLERMLIKLGVKDRTHITRLNSEDIGMILHFERIKHHGETEPYTIPLLLNCGSSGSLRSQGAHWTYATVTVNPTANSISIDYHDSRPLSEDEEDILRGAIDYTDGQYTAFPGCITKEVNVETDGLQDDGWSCGYRALRGLLASPLFPVDGGVNAGHDWLRLVNTNIDSYELRNSVYQILLSDLHVDEDYFIAMNLDREMLKESSKGYELDSEFTQHYLELLTQAKKKNELITTELFTTEYNEIIKQLSGKKIDTERLDSLKRLNEGMKDVQGNKSLSSDAKIIALLDVFANEYALIQNTSGGSNSGLGKFIKSFCEEQFGVELSKDKKYRLKSDGLMMRIFNAQNSTLSKTVEEESLLPPTVKKVTLEPKRVSQSAPLVERTVTVKPNVSPSVDSIRSDGVELGTKMLRKKSALSRVGTMFGNQQFCYAEKPGGVEPGFRAVDLNEEFFIELDKILSDENLLLESTQFSTEDKSPYARLKVALAKEDLPGKQRIFARFINFRAGSPHEIGNLNNGITWLCQEVKGAVDKNKKLSAWMYKLDYAEGEKDRLKGNKEALREFVGTRFAGIFSSKNQNQEVAWVRGPKGFHAVLACGWKQGLVPLKNFLYGGNEPDYSGVLVDDKSAPNKYSKYIPGLGRNLILGVAIGDRDGMGKEAQNKGIADGAFYGFDYGKTYDGEGVCATVQDDFSFEDKYAKYPAVFRGSQFYGLARHYMYRNYSVFYDTDLSERMFGLHLMRKMITGENPSEDIIKSYPGLRHELNRIQESTPSPKELLNQLTQIRTNCKDGSAEQRLVDTYMMQISSGKLSHFDRYFAQIKIEIIEEAIKNNMPYSDIDEYMTFIDGMSVTAAKNNQAILNVFEQRALLTRQEIDLIDRLEKIYSPTSAMSPDGTVFLNTLRFDPLSSRIPFQLKRELDGTYTLSTSKSMNAQQLGDDFEIDWVRKDEGLSCNVTPKQLIKIMDLAETKYHEKRNDLLVKPTYYYETLPRIISLMNEYNPSEAFNVGLGFAWLSNGSLSLRIVPKTEQQVILMQELFGKVSTINEAEIVEVPPESLNEFRCMIEEAYDEMLQIQLKGKTKEVSTDHRHSGVELEMTSVQGSKWDELHRECNETTAISMSQIIGKEANKLIKRYEGLVSGTTFTQIKDAIGEISDINLIQKLLTYNDKTLTDVENINAIVEERIGDVNVVEEELVVTHDNSSTQTEKVNSNLSLL</sequence>
<name>A0A098G3D4_9GAMM</name>
<protein>
    <submittedName>
        <fullName evidence="1">Uncharacterized protein</fullName>
    </submittedName>
</protein>
<evidence type="ECO:0000313" key="2">
    <source>
        <dbReference type="Proteomes" id="UP000032430"/>
    </source>
</evidence>
<proteinExistence type="predicted"/>
<keyword evidence="2" id="KW-1185">Reference proteome</keyword>
<gene>
    <name evidence="1" type="ORF">LFA_1577</name>
</gene>
<accession>A0A098G3D4</accession>
<evidence type="ECO:0000313" key="1">
    <source>
        <dbReference type="EMBL" id="CEG56987.1"/>
    </source>
</evidence>
<dbReference type="KEGG" id="lfa:LFA_1577"/>
<dbReference type="HOGENOM" id="CLU_256708_0_0_6"/>
<dbReference type="OrthoDB" id="8645575at2"/>